<dbReference type="HOGENOM" id="CLU_1656298_0_0_1"/>
<feature type="transmembrane region" description="Helical" evidence="1">
    <location>
        <begin position="78"/>
        <end position="98"/>
    </location>
</feature>
<organism evidence="2 3">
    <name type="scientific">Gloeophyllum trabeum (strain ATCC 11539 / FP-39264 / Madison 617)</name>
    <name type="common">Brown rot fungus</name>
    <dbReference type="NCBI Taxonomy" id="670483"/>
    <lineage>
        <taxon>Eukaryota</taxon>
        <taxon>Fungi</taxon>
        <taxon>Dikarya</taxon>
        <taxon>Basidiomycota</taxon>
        <taxon>Agaricomycotina</taxon>
        <taxon>Agaricomycetes</taxon>
        <taxon>Gloeophyllales</taxon>
        <taxon>Gloeophyllaceae</taxon>
        <taxon>Gloeophyllum</taxon>
    </lineage>
</organism>
<gene>
    <name evidence="2" type="ORF">GLOTRDRAFT_25217</name>
</gene>
<evidence type="ECO:0000313" key="3">
    <source>
        <dbReference type="Proteomes" id="UP000030669"/>
    </source>
</evidence>
<dbReference type="eggNOG" id="ENOG502RC4S">
    <property type="taxonomic scope" value="Eukaryota"/>
</dbReference>
<keyword evidence="1" id="KW-1133">Transmembrane helix</keyword>
<sequence length="160" mass="17594">LSNFTNIFGSTIYVAQTLVGDAFVLYRCAVVWGRNYWTIAFPSLLLVGSTVSGIGILYSFAKISTDTVIFAAQLNQWITAFFVLTLSTNIICTALVAFRIWHINKLSLRVGADNLTPVLLVVVESGMIYSATLITLLVTYEVGSWAQYLMLDAVSPIVVR</sequence>
<keyword evidence="3" id="KW-1185">Reference proteome</keyword>
<keyword evidence="1" id="KW-0472">Membrane</keyword>
<dbReference type="OMA" id="PWISSFN"/>
<keyword evidence="1" id="KW-0812">Transmembrane</keyword>
<protein>
    <submittedName>
        <fullName evidence="2">Uncharacterized protein</fullName>
    </submittedName>
</protein>
<proteinExistence type="predicted"/>
<feature type="transmembrane region" description="Helical" evidence="1">
    <location>
        <begin position="118"/>
        <end position="140"/>
    </location>
</feature>
<evidence type="ECO:0000256" key="1">
    <source>
        <dbReference type="SAM" id="Phobius"/>
    </source>
</evidence>
<dbReference type="Proteomes" id="UP000030669">
    <property type="component" value="Unassembled WGS sequence"/>
</dbReference>
<dbReference type="OrthoDB" id="3346544at2759"/>
<feature type="non-terminal residue" evidence="2">
    <location>
        <position position="160"/>
    </location>
</feature>
<reference evidence="2 3" key="1">
    <citation type="journal article" date="2012" name="Science">
        <title>The Paleozoic origin of enzymatic lignin decomposition reconstructed from 31 fungal genomes.</title>
        <authorList>
            <person name="Floudas D."/>
            <person name="Binder M."/>
            <person name="Riley R."/>
            <person name="Barry K."/>
            <person name="Blanchette R.A."/>
            <person name="Henrissat B."/>
            <person name="Martinez A.T."/>
            <person name="Otillar R."/>
            <person name="Spatafora J.W."/>
            <person name="Yadav J.S."/>
            <person name="Aerts A."/>
            <person name="Benoit I."/>
            <person name="Boyd A."/>
            <person name="Carlson A."/>
            <person name="Copeland A."/>
            <person name="Coutinho P.M."/>
            <person name="de Vries R.P."/>
            <person name="Ferreira P."/>
            <person name="Findley K."/>
            <person name="Foster B."/>
            <person name="Gaskell J."/>
            <person name="Glotzer D."/>
            <person name="Gorecki P."/>
            <person name="Heitman J."/>
            <person name="Hesse C."/>
            <person name="Hori C."/>
            <person name="Igarashi K."/>
            <person name="Jurgens J.A."/>
            <person name="Kallen N."/>
            <person name="Kersten P."/>
            <person name="Kohler A."/>
            <person name="Kuees U."/>
            <person name="Kumar T.K.A."/>
            <person name="Kuo A."/>
            <person name="LaButti K."/>
            <person name="Larrondo L.F."/>
            <person name="Lindquist E."/>
            <person name="Ling A."/>
            <person name="Lombard V."/>
            <person name="Lucas S."/>
            <person name="Lundell T."/>
            <person name="Martin R."/>
            <person name="McLaughlin D.J."/>
            <person name="Morgenstern I."/>
            <person name="Morin E."/>
            <person name="Murat C."/>
            <person name="Nagy L.G."/>
            <person name="Nolan M."/>
            <person name="Ohm R.A."/>
            <person name="Patyshakuliyeva A."/>
            <person name="Rokas A."/>
            <person name="Ruiz-Duenas F.J."/>
            <person name="Sabat G."/>
            <person name="Salamov A."/>
            <person name="Samejima M."/>
            <person name="Schmutz J."/>
            <person name="Slot J.C."/>
            <person name="St John F."/>
            <person name="Stenlid J."/>
            <person name="Sun H."/>
            <person name="Sun S."/>
            <person name="Syed K."/>
            <person name="Tsang A."/>
            <person name="Wiebenga A."/>
            <person name="Young D."/>
            <person name="Pisabarro A."/>
            <person name="Eastwood D.C."/>
            <person name="Martin F."/>
            <person name="Cullen D."/>
            <person name="Grigoriev I.V."/>
            <person name="Hibbett D.S."/>
        </authorList>
    </citation>
    <scope>NUCLEOTIDE SEQUENCE [LARGE SCALE GENOMIC DNA]</scope>
    <source>
        <strain evidence="2 3">ATCC 11539</strain>
    </source>
</reference>
<name>S7QE99_GLOTA</name>
<dbReference type="EMBL" id="KB469299">
    <property type="protein sequence ID" value="EPQ57623.1"/>
    <property type="molecule type" value="Genomic_DNA"/>
</dbReference>
<accession>S7QE99</accession>
<dbReference type="RefSeq" id="XP_007863878.1">
    <property type="nucleotide sequence ID" value="XM_007865687.1"/>
</dbReference>
<dbReference type="GeneID" id="19305159"/>
<evidence type="ECO:0000313" key="2">
    <source>
        <dbReference type="EMBL" id="EPQ57623.1"/>
    </source>
</evidence>
<feature type="transmembrane region" description="Helical" evidence="1">
    <location>
        <begin position="12"/>
        <end position="32"/>
    </location>
</feature>
<feature type="non-terminal residue" evidence="2">
    <location>
        <position position="1"/>
    </location>
</feature>
<dbReference type="AlphaFoldDB" id="S7QE99"/>
<dbReference type="KEGG" id="gtr:GLOTRDRAFT_25217"/>
<feature type="transmembrane region" description="Helical" evidence="1">
    <location>
        <begin position="39"/>
        <end position="58"/>
    </location>
</feature>